<evidence type="ECO:0000313" key="6">
    <source>
        <dbReference type="Proteomes" id="UP000669887"/>
    </source>
</evidence>
<evidence type="ECO:0000313" key="4">
    <source>
        <dbReference type="EMBL" id="SCF14689.1"/>
    </source>
</evidence>
<dbReference type="GeneID" id="93473308"/>
<keyword evidence="5" id="KW-1185">Reference proteome</keyword>
<dbReference type="EMBL" id="JAGFVQ010000036">
    <property type="protein sequence ID" value="MBO4142152.1"/>
    <property type="molecule type" value="Genomic_DNA"/>
</dbReference>
<proteinExistence type="predicted"/>
<evidence type="ECO:0000313" key="3">
    <source>
        <dbReference type="EMBL" id="MBO4142152.1"/>
    </source>
</evidence>
<dbReference type="InterPro" id="IPR026935">
    <property type="entry name" value="BtrH_N"/>
</dbReference>
<gene>
    <name evidence="4" type="ORF">GA0070562_0614</name>
    <name evidence="3" type="ORF">J5U46_18540</name>
</gene>
<dbReference type="EMBL" id="FMCQ01000012">
    <property type="protein sequence ID" value="SCF14689.1"/>
    <property type="molecule type" value="Genomic_DNA"/>
</dbReference>
<comment type="caution">
    <text evidence="3">The sequence shown here is derived from an EMBL/GenBank/DDBJ whole genome shotgun (WGS) entry which is preliminary data.</text>
</comment>
<sequence>MTATAITTEGAEPAVRPGATESADRAGRRPVQALRRPLLWYRDPLSCLQTTFAAVVDAAGGDPLEVLGAGWEFRHLPGDVRTEEFYHPSRHPEDLGRSIAPHHHVRSRWTTPAADRDPLSELADEIAAGRLPIAAVDNFHLPFRPAYHDVHAAHLVVVYGVDLARDLVLVSDAQPPAFTGPIRAEDFLAAWGSVNPADDQDAFFSATRIDRRYLRVEIGDSRPLDRDGLRAALRANVDGFTAAPASDGGAWTGLAGLRRYLDEVVAAAAAGDSATVRDVYPFGWSMQAQACLHGELLRTVGVDRDLPCLREAGRAVEAVGHTWSGLRVTAAHGWPAPQAAAESLEHHGARLQQRYQCAVEAVDRAVGRL</sequence>
<organism evidence="3 6">
    <name type="scientific">Micromonospora tulbaghiae</name>
    <dbReference type="NCBI Taxonomy" id="479978"/>
    <lineage>
        <taxon>Bacteria</taxon>
        <taxon>Bacillati</taxon>
        <taxon>Actinomycetota</taxon>
        <taxon>Actinomycetes</taxon>
        <taxon>Micromonosporales</taxon>
        <taxon>Micromonosporaceae</taxon>
        <taxon>Micromonospora</taxon>
    </lineage>
</organism>
<feature type="domain" description="Butirosin biosynthesis protein H N-terminal" evidence="2">
    <location>
        <begin position="46"/>
        <end position="172"/>
    </location>
</feature>
<accession>A0AAW4JT99</accession>
<dbReference type="Proteomes" id="UP000669887">
    <property type="component" value="Unassembled WGS sequence"/>
</dbReference>
<evidence type="ECO:0000259" key="2">
    <source>
        <dbReference type="Pfam" id="PF14399"/>
    </source>
</evidence>
<dbReference type="AlphaFoldDB" id="A0AAW4JT99"/>
<evidence type="ECO:0000313" key="5">
    <source>
        <dbReference type="Proteomes" id="UP000199405"/>
    </source>
</evidence>
<reference evidence="4 5" key="1">
    <citation type="submission" date="2016-06" db="EMBL/GenBank/DDBJ databases">
        <authorList>
            <person name="Varghese N."/>
            <person name="Submissions Spin"/>
        </authorList>
    </citation>
    <scope>NUCLEOTIDE SEQUENCE [LARGE SCALE GENOMIC DNA]</scope>
    <source>
        <strain evidence="4 5">DSM 45142</strain>
    </source>
</reference>
<dbReference type="RefSeq" id="WP_091427627.1">
    <property type="nucleotide sequence ID" value="NZ_FMCQ01000012.1"/>
</dbReference>
<name>A0AAW4JT99_9ACTN</name>
<protein>
    <submittedName>
        <fullName evidence="3">BtrH N-terminal domain-containing protein</fullName>
    </submittedName>
    <submittedName>
        <fullName evidence="4">Butirosin biosynthesis protein H, N-terminal</fullName>
    </submittedName>
</protein>
<dbReference type="Pfam" id="PF14399">
    <property type="entry name" value="BtrH_N"/>
    <property type="match status" value="1"/>
</dbReference>
<dbReference type="Proteomes" id="UP000199405">
    <property type="component" value="Unassembled WGS sequence"/>
</dbReference>
<feature type="region of interest" description="Disordered" evidence="1">
    <location>
        <begin position="1"/>
        <end position="28"/>
    </location>
</feature>
<reference evidence="3" key="2">
    <citation type="submission" date="2021-03" db="EMBL/GenBank/DDBJ databases">
        <title>X isolated from Micromonospora tulbaghiae.</title>
        <authorList>
            <person name="Stennett H.L."/>
        </authorList>
    </citation>
    <scope>NUCLEOTIDE SEQUENCE</scope>
    <source>
        <strain evidence="3">28M1-20</strain>
    </source>
</reference>
<evidence type="ECO:0000256" key="1">
    <source>
        <dbReference type="SAM" id="MobiDB-lite"/>
    </source>
</evidence>